<evidence type="ECO:0000256" key="11">
    <source>
        <dbReference type="SAM" id="SignalP"/>
    </source>
</evidence>
<evidence type="ECO:0000256" key="3">
    <source>
        <dbReference type="ARBA" id="ARBA00022448"/>
    </source>
</evidence>
<dbReference type="HAMAP" id="MF_03113">
    <property type="entry name" value="Get1"/>
    <property type="match status" value="1"/>
</dbReference>
<evidence type="ECO:0000256" key="5">
    <source>
        <dbReference type="ARBA" id="ARBA00022824"/>
    </source>
</evidence>
<comment type="subcellular location">
    <subcellularLocation>
        <location evidence="1">Endoplasmic reticulum membrane</location>
        <topology evidence="1">Multi-pass membrane protein</topology>
    </subcellularLocation>
</comment>
<accession>A0A135UI10</accession>
<dbReference type="EMBL" id="JFFI01001433">
    <property type="protein sequence ID" value="KXH60040.1"/>
    <property type="molecule type" value="Genomic_DNA"/>
</dbReference>
<dbReference type="InterPro" id="IPR029012">
    <property type="entry name" value="Helix_hairpin_bin_sf"/>
</dbReference>
<dbReference type="OrthoDB" id="69461at2759"/>
<proteinExistence type="inferred from homology"/>
<feature type="chain" id="PRO_5007804873" evidence="11">
    <location>
        <begin position="21"/>
        <end position="220"/>
    </location>
</feature>
<reference evidence="12 13" key="1">
    <citation type="submission" date="2014-02" db="EMBL/GenBank/DDBJ databases">
        <title>The genome sequence of Colletotrichum salicis CBS 607.94.</title>
        <authorList>
            <person name="Baroncelli R."/>
            <person name="Thon M.R."/>
        </authorList>
    </citation>
    <scope>NUCLEOTIDE SEQUENCE [LARGE SCALE GENOMIC DNA]</scope>
    <source>
        <strain evidence="12 13">CBS 607.94</strain>
    </source>
</reference>
<evidence type="ECO:0000313" key="13">
    <source>
        <dbReference type="Proteomes" id="UP000070121"/>
    </source>
</evidence>
<dbReference type="GO" id="GO:0071816">
    <property type="term" value="P:tail-anchored membrane protein insertion into ER membrane"/>
    <property type="evidence" value="ECO:0007669"/>
    <property type="project" value="InterPro"/>
</dbReference>
<keyword evidence="4 9" id="KW-0812">Transmembrane</keyword>
<dbReference type="GO" id="GO:0043495">
    <property type="term" value="F:protein-membrane adaptor activity"/>
    <property type="evidence" value="ECO:0007669"/>
    <property type="project" value="TreeGrafter"/>
</dbReference>
<dbReference type="STRING" id="1209931.A0A135UI10"/>
<feature type="topological domain" description="Lumenal" evidence="9">
    <location>
        <begin position="1"/>
        <end position="4"/>
    </location>
</feature>
<dbReference type="InterPro" id="IPR027538">
    <property type="entry name" value="Get1_fungi"/>
</dbReference>
<dbReference type="PANTHER" id="PTHR42650:SF1">
    <property type="entry name" value="GUIDED ENTRY OF TAIL-ANCHORED PROTEINS FACTOR 1"/>
    <property type="match status" value="1"/>
</dbReference>
<dbReference type="PANTHER" id="PTHR42650">
    <property type="entry name" value="TAIL-ANCHORED PROTEIN INSERTION RECEPTOR WRB"/>
    <property type="match status" value="1"/>
</dbReference>
<keyword evidence="3 9" id="KW-0813">Transport</keyword>
<dbReference type="GO" id="GO:0043529">
    <property type="term" value="C:GET complex"/>
    <property type="evidence" value="ECO:0007669"/>
    <property type="project" value="InterPro"/>
</dbReference>
<feature type="signal peptide" evidence="11">
    <location>
        <begin position="1"/>
        <end position="20"/>
    </location>
</feature>
<feature type="region of interest" description="Disordered" evidence="10">
    <location>
        <begin position="189"/>
        <end position="220"/>
    </location>
</feature>
<dbReference type="Proteomes" id="UP000070121">
    <property type="component" value="Unassembled WGS sequence"/>
</dbReference>
<keyword evidence="6 9" id="KW-1133">Transmembrane helix</keyword>
<keyword evidence="8 9" id="KW-0472">Membrane</keyword>
<sequence>MPSLLVIILVLEVFSHLVNTVGATAINNLLWTAINYLPISTAKAAAQHRKLQADFLKTRKELNATSSQDEFAKWAKLRRTHDKQLEQLEKSKQTQEASKSTFDKYLTGFRWALTKVPQYGLPFWFSKEPMFWLPYGWFPYYAEWILSFPKAPIGSVSIASWQLACSGMVTLLNDLIFSVVGLVFVAKQQDKGKPVKVPASSGKTASKTAAGSSETEKKEL</sequence>
<evidence type="ECO:0000256" key="1">
    <source>
        <dbReference type="ARBA" id="ARBA00004477"/>
    </source>
</evidence>
<evidence type="ECO:0000256" key="4">
    <source>
        <dbReference type="ARBA" id="ARBA00022692"/>
    </source>
</evidence>
<gene>
    <name evidence="9" type="primary">GET1</name>
    <name evidence="12" type="ORF">CSAL01_05501</name>
</gene>
<feature type="compositionally biased region" description="Low complexity" evidence="10">
    <location>
        <begin position="199"/>
        <end position="213"/>
    </location>
</feature>
<dbReference type="AlphaFoldDB" id="A0A135UI10"/>
<organism evidence="12 13">
    <name type="scientific">Colletotrichum salicis</name>
    <dbReference type="NCBI Taxonomy" id="1209931"/>
    <lineage>
        <taxon>Eukaryota</taxon>
        <taxon>Fungi</taxon>
        <taxon>Dikarya</taxon>
        <taxon>Ascomycota</taxon>
        <taxon>Pezizomycotina</taxon>
        <taxon>Sordariomycetes</taxon>
        <taxon>Hypocreomycetidae</taxon>
        <taxon>Glomerellales</taxon>
        <taxon>Glomerellaceae</taxon>
        <taxon>Colletotrichum</taxon>
        <taxon>Colletotrichum acutatum species complex</taxon>
    </lineage>
</organism>
<comment type="caution">
    <text evidence="9">Lacks conserved residue(s) required for the propagation of feature annotation.</text>
</comment>
<protein>
    <submittedName>
        <fullName evidence="12">CHD5 domain-containing protein</fullName>
    </submittedName>
</protein>
<evidence type="ECO:0000256" key="10">
    <source>
        <dbReference type="SAM" id="MobiDB-lite"/>
    </source>
</evidence>
<keyword evidence="13" id="KW-1185">Reference proteome</keyword>
<keyword evidence="5 9" id="KW-0256">Endoplasmic reticulum</keyword>
<keyword evidence="7" id="KW-0175">Coiled coil</keyword>
<evidence type="ECO:0000256" key="2">
    <source>
        <dbReference type="ARBA" id="ARBA00010799"/>
    </source>
</evidence>
<dbReference type="Pfam" id="PF04420">
    <property type="entry name" value="CHD5"/>
    <property type="match status" value="1"/>
</dbReference>
<evidence type="ECO:0000256" key="7">
    <source>
        <dbReference type="ARBA" id="ARBA00023054"/>
    </source>
</evidence>
<evidence type="ECO:0000256" key="6">
    <source>
        <dbReference type="ARBA" id="ARBA00022989"/>
    </source>
</evidence>
<dbReference type="GO" id="GO:0005789">
    <property type="term" value="C:endoplasmic reticulum membrane"/>
    <property type="evidence" value="ECO:0007669"/>
    <property type="project" value="UniProtKB-SubCell"/>
</dbReference>
<dbReference type="Gene3D" id="1.10.287.660">
    <property type="entry name" value="Helix hairpin bin"/>
    <property type="match status" value="1"/>
</dbReference>
<evidence type="ECO:0000256" key="8">
    <source>
        <dbReference type="ARBA" id="ARBA00023136"/>
    </source>
</evidence>
<dbReference type="FunFam" id="1.10.287.660:FF:000006">
    <property type="entry name" value="Protein GET1"/>
    <property type="match status" value="1"/>
</dbReference>
<feature type="topological domain" description="Cytoplasmic" evidence="9">
    <location>
        <begin position="173"/>
        <end position="220"/>
    </location>
</feature>
<evidence type="ECO:0000256" key="9">
    <source>
        <dbReference type="HAMAP-Rule" id="MF_03113"/>
    </source>
</evidence>
<keyword evidence="11" id="KW-0732">Signal</keyword>
<name>A0A135UI10_9PEZI</name>
<dbReference type="InterPro" id="IPR028945">
    <property type="entry name" value="Get1"/>
</dbReference>
<comment type="caution">
    <text evidence="12">The sequence shown here is derived from an EMBL/GenBank/DDBJ whole genome shotgun (WGS) entry which is preliminary data.</text>
</comment>
<evidence type="ECO:0000313" key="12">
    <source>
        <dbReference type="EMBL" id="KXH60040.1"/>
    </source>
</evidence>
<comment type="similarity">
    <text evidence="2 9">Belongs to the WRB/GET1 family.</text>
</comment>